<accession>A0A7Y5EGE9</accession>
<dbReference type="AlphaFoldDB" id="A0A7Y5EGE9"/>
<dbReference type="RefSeq" id="WP_173499535.1">
    <property type="nucleotide sequence ID" value="NZ_JABSOD010000002.1"/>
</dbReference>
<dbReference type="Gene3D" id="3.40.50.300">
    <property type="entry name" value="P-loop containing nucleotide triphosphate hydrolases"/>
    <property type="match status" value="1"/>
</dbReference>
<dbReference type="SUPFAM" id="SSF52540">
    <property type="entry name" value="P-loop containing nucleoside triphosphate hydrolases"/>
    <property type="match status" value="1"/>
</dbReference>
<comment type="caution">
    <text evidence="1">The sequence shown here is derived from an EMBL/GenBank/DDBJ whole genome shotgun (WGS) entry which is preliminary data.</text>
</comment>
<protein>
    <submittedName>
        <fullName evidence="1">AAA family ATPase</fullName>
    </submittedName>
</protein>
<sequence length="183" mass="21093">MKFVMIYGPSGIGKESVGRELAKRNGWHLFPQHLAFDIACAVVGFGNNGFEKYQRKICMEAFRALIERNVSGIVFTFCYVYPASNYFIDGLFELLKEFGIEADFVRLSCDFNEHVRRVTSESRKNTNKIQSKEYLENYLSRFDFSVDIAGTKTFDLDNTELNVQESAVEIERSIHEFAHIRGE</sequence>
<dbReference type="Proteomes" id="UP000523161">
    <property type="component" value="Unassembled WGS sequence"/>
</dbReference>
<evidence type="ECO:0000313" key="1">
    <source>
        <dbReference type="EMBL" id="NRQ41279.1"/>
    </source>
</evidence>
<reference evidence="1 2" key="1">
    <citation type="submission" date="2020-06" db="EMBL/GenBank/DDBJ databases">
        <title>Rheinheimera sp. nov., a marine bacterium isolated from coastal.</title>
        <authorList>
            <person name="Yu Q."/>
            <person name="Qi Y."/>
            <person name="Pu J."/>
        </authorList>
    </citation>
    <scope>NUCLEOTIDE SEQUENCE [LARGE SCALE GENOMIC DNA]</scope>
    <source>
        <strain evidence="1 2">YQF-2</strain>
    </source>
</reference>
<proteinExistence type="predicted"/>
<name>A0A7Y5EGE9_9GAMM</name>
<evidence type="ECO:0000313" key="2">
    <source>
        <dbReference type="Proteomes" id="UP000523161"/>
    </source>
</evidence>
<dbReference type="EMBL" id="JABSOD010000002">
    <property type="protein sequence ID" value="NRQ41279.1"/>
    <property type="molecule type" value="Genomic_DNA"/>
</dbReference>
<keyword evidence="2" id="KW-1185">Reference proteome</keyword>
<gene>
    <name evidence="1" type="ORF">HRH59_01630</name>
</gene>
<organism evidence="1 2">
    <name type="scientific">Rheinheimera lutimaris</name>
    <dbReference type="NCBI Taxonomy" id="2740584"/>
    <lineage>
        <taxon>Bacteria</taxon>
        <taxon>Pseudomonadati</taxon>
        <taxon>Pseudomonadota</taxon>
        <taxon>Gammaproteobacteria</taxon>
        <taxon>Chromatiales</taxon>
        <taxon>Chromatiaceae</taxon>
        <taxon>Rheinheimera</taxon>
    </lineage>
</organism>
<dbReference type="InterPro" id="IPR027417">
    <property type="entry name" value="P-loop_NTPase"/>
</dbReference>